<reference evidence="2" key="2">
    <citation type="journal article" date="2008" name="Nucleic Acids Res.">
        <title>The rice annotation project database (RAP-DB): 2008 update.</title>
        <authorList>
            <consortium name="The rice annotation project (RAP)"/>
        </authorList>
    </citation>
    <scope>GENOME REANNOTATION</scope>
    <source>
        <strain evidence="2">cv. Nipponbare</strain>
    </source>
</reference>
<protein>
    <submittedName>
        <fullName evidence="1">Uncharacterized protein</fullName>
    </submittedName>
</protein>
<dbReference type="Proteomes" id="UP000000763">
    <property type="component" value="Chromosome 7"/>
</dbReference>
<proteinExistence type="predicted"/>
<name>Q7XHS2_ORYSJ</name>
<organism evidence="1 2">
    <name type="scientific">Oryza sativa subsp. japonica</name>
    <name type="common">Rice</name>
    <dbReference type="NCBI Taxonomy" id="39947"/>
    <lineage>
        <taxon>Eukaryota</taxon>
        <taxon>Viridiplantae</taxon>
        <taxon>Streptophyta</taxon>
        <taxon>Embryophyta</taxon>
        <taxon>Tracheophyta</taxon>
        <taxon>Spermatophyta</taxon>
        <taxon>Magnoliopsida</taxon>
        <taxon>Liliopsida</taxon>
        <taxon>Poales</taxon>
        <taxon>Poaceae</taxon>
        <taxon>BOP clade</taxon>
        <taxon>Oryzoideae</taxon>
        <taxon>Oryzeae</taxon>
        <taxon>Oryzinae</taxon>
        <taxon>Oryza</taxon>
        <taxon>Oryza sativa</taxon>
    </lineage>
</organism>
<reference evidence="2" key="1">
    <citation type="journal article" date="2005" name="Nature">
        <title>The map-based sequence of the rice genome.</title>
        <authorList>
            <consortium name="International rice genome sequencing project (IRGSP)"/>
            <person name="Matsumoto T."/>
            <person name="Wu J."/>
            <person name="Kanamori H."/>
            <person name="Katayose Y."/>
            <person name="Fujisawa M."/>
            <person name="Namiki N."/>
            <person name="Mizuno H."/>
            <person name="Yamamoto K."/>
            <person name="Antonio B.A."/>
            <person name="Baba T."/>
            <person name="Sakata K."/>
            <person name="Nagamura Y."/>
            <person name="Aoki H."/>
            <person name="Arikawa K."/>
            <person name="Arita K."/>
            <person name="Bito T."/>
            <person name="Chiden Y."/>
            <person name="Fujitsuka N."/>
            <person name="Fukunaka R."/>
            <person name="Hamada M."/>
            <person name="Harada C."/>
            <person name="Hayashi A."/>
            <person name="Hijishita S."/>
            <person name="Honda M."/>
            <person name="Hosokawa S."/>
            <person name="Ichikawa Y."/>
            <person name="Idonuma A."/>
            <person name="Iijima M."/>
            <person name="Ikeda M."/>
            <person name="Ikeno M."/>
            <person name="Ito K."/>
            <person name="Ito S."/>
            <person name="Ito T."/>
            <person name="Ito Y."/>
            <person name="Ito Y."/>
            <person name="Iwabuchi A."/>
            <person name="Kamiya K."/>
            <person name="Karasawa W."/>
            <person name="Kurita K."/>
            <person name="Katagiri S."/>
            <person name="Kikuta A."/>
            <person name="Kobayashi H."/>
            <person name="Kobayashi N."/>
            <person name="Machita K."/>
            <person name="Maehara T."/>
            <person name="Masukawa M."/>
            <person name="Mizubayashi T."/>
            <person name="Mukai Y."/>
            <person name="Nagasaki H."/>
            <person name="Nagata Y."/>
            <person name="Naito S."/>
            <person name="Nakashima M."/>
            <person name="Nakama Y."/>
            <person name="Nakamichi Y."/>
            <person name="Nakamura M."/>
            <person name="Meguro A."/>
            <person name="Negishi M."/>
            <person name="Ohta I."/>
            <person name="Ohta T."/>
            <person name="Okamoto M."/>
            <person name="Ono N."/>
            <person name="Saji S."/>
            <person name="Sakaguchi M."/>
            <person name="Sakai K."/>
            <person name="Shibata M."/>
            <person name="Shimokawa T."/>
            <person name="Song J."/>
            <person name="Takazaki Y."/>
            <person name="Terasawa K."/>
            <person name="Tsugane M."/>
            <person name="Tsuji K."/>
            <person name="Ueda S."/>
            <person name="Waki K."/>
            <person name="Yamagata H."/>
            <person name="Yamamoto M."/>
            <person name="Yamamoto S."/>
            <person name="Yamane H."/>
            <person name="Yoshiki S."/>
            <person name="Yoshihara R."/>
            <person name="Yukawa K."/>
            <person name="Zhong H."/>
            <person name="Yano M."/>
            <person name="Yuan Q."/>
            <person name="Ouyang S."/>
            <person name="Liu J."/>
            <person name="Jones K.M."/>
            <person name="Gansberger K."/>
            <person name="Moffat K."/>
            <person name="Hill J."/>
            <person name="Bera J."/>
            <person name="Fadrosh D."/>
            <person name="Jin S."/>
            <person name="Johri S."/>
            <person name="Kim M."/>
            <person name="Overton L."/>
            <person name="Reardon M."/>
            <person name="Tsitrin T."/>
            <person name="Vuong H."/>
            <person name="Weaver B."/>
            <person name="Ciecko A."/>
            <person name="Tallon L."/>
            <person name="Jackson J."/>
            <person name="Pai G."/>
            <person name="Aken S.V."/>
            <person name="Utterback T."/>
            <person name="Reidmuller S."/>
            <person name="Feldblyum T."/>
            <person name="Hsiao J."/>
            <person name="Zismann V."/>
            <person name="Iobst S."/>
            <person name="de Vazeille A.R."/>
            <person name="Buell C.R."/>
            <person name="Ying K."/>
            <person name="Li Y."/>
            <person name="Lu T."/>
            <person name="Huang Y."/>
            <person name="Zhao Q."/>
            <person name="Feng Q."/>
            <person name="Zhang L."/>
            <person name="Zhu J."/>
            <person name="Weng Q."/>
            <person name="Mu J."/>
            <person name="Lu Y."/>
            <person name="Fan D."/>
            <person name="Liu Y."/>
            <person name="Guan J."/>
            <person name="Zhang Y."/>
            <person name="Yu S."/>
            <person name="Liu X."/>
            <person name="Zhang Y."/>
            <person name="Hong G."/>
            <person name="Han B."/>
            <person name="Choisne N."/>
            <person name="Demange N."/>
            <person name="Orjeda G."/>
            <person name="Samain S."/>
            <person name="Cattolico L."/>
            <person name="Pelletier E."/>
            <person name="Couloux A."/>
            <person name="Segurens B."/>
            <person name="Wincker P."/>
            <person name="D'Hont A."/>
            <person name="Scarpelli C."/>
            <person name="Weissenbach J."/>
            <person name="Salanoubat M."/>
            <person name="Quetier F."/>
            <person name="Yu Y."/>
            <person name="Kim H.R."/>
            <person name="Rambo T."/>
            <person name="Currie J."/>
            <person name="Collura K."/>
            <person name="Luo M."/>
            <person name="Yang T."/>
            <person name="Ammiraju J.S.S."/>
            <person name="Engler F."/>
            <person name="Soderlund C."/>
            <person name="Wing R.A."/>
            <person name="Palmer L.E."/>
            <person name="de la Bastide M."/>
            <person name="Spiegel L."/>
            <person name="Nascimento L."/>
            <person name="Zutavern T."/>
            <person name="O'Shaughnessy A."/>
            <person name="Dike S."/>
            <person name="Dedhia N."/>
            <person name="Preston R."/>
            <person name="Balija V."/>
            <person name="McCombie W.R."/>
            <person name="Chow T."/>
            <person name="Chen H."/>
            <person name="Chung M."/>
            <person name="Chen C."/>
            <person name="Shaw J."/>
            <person name="Wu H."/>
            <person name="Hsiao K."/>
            <person name="Chao Y."/>
            <person name="Chu M."/>
            <person name="Cheng C."/>
            <person name="Hour A."/>
            <person name="Lee P."/>
            <person name="Lin S."/>
            <person name="Lin Y."/>
            <person name="Liou J."/>
            <person name="Liu S."/>
            <person name="Hsing Y."/>
            <person name="Raghuvanshi S."/>
            <person name="Mohanty A."/>
            <person name="Bharti A.K."/>
            <person name="Gaur A."/>
            <person name="Gupta V."/>
            <person name="Kumar D."/>
            <person name="Ravi V."/>
            <person name="Vij S."/>
            <person name="Kapur A."/>
            <person name="Khurana P."/>
            <person name="Khurana P."/>
            <person name="Khurana J.P."/>
            <person name="Tyagi A.K."/>
            <person name="Gaikwad K."/>
            <person name="Singh A."/>
            <person name="Dalal V."/>
            <person name="Srivastava S."/>
            <person name="Dixit A."/>
            <person name="Pal A.K."/>
            <person name="Ghazi I.A."/>
            <person name="Yadav M."/>
            <person name="Pandit A."/>
            <person name="Bhargava A."/>
            <person name="Sureshbabu K."/>
            <person name="Batra K."/>
            <person name="Sharma T.R."/>
            <person name="Mohapatra T."/>
            <person name="Singh N.K."/>
            <person name="Messing J."/>
            <person name="Nelson A.B."/>
            <person name="Fuks G."/>
            <person name="Kavchok S."/>
            <person name="Keizer G."/>
            <person name="Linton E."/>
            <person name="Llaca V."/>
            <person name="Song R."/>
            <person name="Tanyolac B."/>
            <person name="Young S."/>
            <person name="Ho-Il K."/>
            <person name="Hahn J.H."/>
            <person name="Sangsakoo G."/>
            <person name="Vanavichit A."/>
            <person name="de Mattos Luiz.A.T."/>
            <person name="Zimmer P.D."/>
            <person name="Malone G."/>
            <person name="Dellagostin O."/>
            <person name="de Oliveira A.C."/>
            <person name="Bevan M."/>
            <person name="Bancroft I."/>
            <person name="Minx P."/>
            <person name="Cordum H."/>
            <person name="Wilson R."/>
            <person name="Cheng Z."/>
            <person name="Jin W."/>
            <person name="Jiang J."/>
            <person name="Leong S.A."/>
            <person name="Iwama H."/>
            <person name="Gojobori T."/>
            <person name="Itoh T."/>
            <person name="Niimura Y."/>
            <person name="Fujii Y."/>
            <person name="Habara T."/>
            <person name="Sakai H."/>
            <person name="Sato Y."/>
            <person name="Wilson G."/>
            <person name="Kumar K."/>
            <person name="McCouch S."/>
            <person name="Juretic N."/>
            <person name="Hoen D."/>
            <person name="Wright S."/>
            <person name="Bruskiewich R."/>
            <person name="Bureau T."/>
            <person name="Miyao A."/>
            <person name="Hirochika H."/>
            <person name="Nishikawa T."/>
            <person name="Kadowaki K."/>
            <person name="Sugiura M."/>
            <person name="Burr B."/>
            <person name="Sasaki T."/>
        </authorList>
    </citation>
    <scope>NUCLEOTIDE SEQUENCE [LARGE SCALE GENOMIC DNA]</scope>
    <source>
        <strain evidence="2">cv. Nipponbare</strain>
    </source>
</reference>
<sequence>MMARLTSQIKRLASQLGLGSFQNRAEKEAWAWLVWHSSRAELSELEPSPSRAHKPKLFFHPYT</sequence>
<gene>
    <name evidence="1" type="primary">P0477A12.10</name>
</gene>
<dbReference type="AlphaFoldDB" id="Q7XHS2"/>
<evidence type="ECO:0000313" key="1">
    <source>
        <dbReference type="EMBL" id="BAC80057.1"/>
    </source>
</evidence>
<accession>Q7XHS2</accession>
<evidence type="ECO:0000313" key="2">
    <source>
        <dbReference type="Proteomes" id="UP000000763"/>
    </source>
</evidence>
<dbReference type="EMBL" id="AP005190">
    <property type="protein sequence ID" value="BAC80057.1"/>
    <property type="molecule type" value="Genomic_DNA"/>
</dbReference>